<proteinExistence type="predicted"/>
<evidence type="ECO:0000313" key="2">
    <source>
        <dbReference type="Proteomes" id="UP000198356"/>
    </source>
</evidence>
<name>A0A239E673_9BACT</name>
<gene>
    <name evidence="1" type="ORF">SAMN05421770_101786</name>
</gene>
<keyword evidence="2" id="KW-1185">Reference proteome</keyword>
<dbReference type="OrthoDB" id="125977at2"/>
<dbReference type="EMBL" id="FZOU01000001">
    <property type="protein sequence ID" value="SNS39384.1"/>
    <property type="molecule type" value="Genomic_DNA"/>
</dbReference>
<dbReference type="AlphaFoldDB" id="A0A239E673"/>
<protein>
    <submittedName>
        <fullName evidence="1">Uncharacterized protein</fullName>
    </submittedName>
</protein>
<dbReference type="Proteomes" id="UP000198356">
    <property type="component" value="Unassembled WGS sequence"/>
</dbReference>
<organism evidence="1 2">
    <name type="scientific">Granulicella rosea</name>
    <dbReference type="NCBI Taxonomy" id="474952"/>
    <lineage>
        <taxon>Bacteria</taxon>
        <taxon>Pseudomonadati</taxon>
        <taxon>Acidobacteriota</taxon>
        <taxon>Terriglobia</taxon>
        <taxon>Terriglobales</taxon>
        <taxon>Acidobacteriaceae</taxon>
        <taxon>Granulicella</taxon>
    </lineage>
</organism>
<reference evidence="1 2" key="1">
    <citation type="submission" date="2017-06" db="EMBL/GenBank/DDBJ databases">
        <authorList>
            <person name="Kim H.J."/>
            <person name="Triplett B.A."/>
        </authorList>
    </citation>
    <scope>NUCLEOTIDE SEQUENCE [LARGE SCALE GENOMIC DNA]</scope>
    <source>
        <strain evidence="1 2">DSM 18704</strain>
    </source>
</reference>
<dbReference type="RefSeq" id="WP_142988196.1">
    <property type="nucleotide sequence ID" value="NZ_FZOU01000001.1"/>
</dbReference>
<sequence length="165" mass="17770">MAGHRHIRMLVALAGLAMLGPVISAQQLTIRLVHGKTGKPMTNRNVTVTFLLEEPGKTGRNKAGHTEESTDIVLHIDGTGSARVDVPANATTFLLRGGPKMGKEPGRIPYTDCNMTGSPLLDVATVLRQGFVPGNECSTRLKIGAAPGEIVYFAMPLPWWKPDFQ</sequence>
<evidence type="ECO:0000313" key="1">
    <source>
        <dbReference type="EMBL" id="SNS39384.1"/>
    </source>
</evidence>
<accession>A0A239E673</accession>